<dbReference type="GO" id="GO:0005524">
    <property type="term" value="F:ATP binding"/>
    <property type="evidence" value="ECO:0007669"/>
    <property type="project" value="UniProtKB-KW"/>
</dbReference>
<dbReference type="RefSeq" id="WP_311661590.1">
    <property type="nucleotide sequence ID" value="NZ_JAVRHT010000002.1"/>
</dbReference>
<dbReference type="PROSITE" id="PS50893">
    <property type="entry name" value="ABC_TRANSPORTER_2"/>
    <property type="match status" value="1"/>
</dbReference>
<dbReference type="CDD" id="cd03230">
    <property type="entry name" value="ABC_DR_subfamily_A"/>
    <property type="match status" value="1"/>
</dbReference>
<keyword evidence="7" id="KW-1185">Reference proteome</keyword>
<keyword evidence="3" id="KW-0547">Nucleotide-binding</keyword>
<dbReference type="PANTHER" id="PTHR43335">
    <property type="entry name" value="ABC TRANSPORTER, ATP-BINDING PROTEIN"/>
    <property type="match status" value="1"/>
</dbReference>
<evidence type="ECO:0000256" key="2">
    <source>
        <dbReference type="ARBA" id="ARBA00022448"/>
    </source>
</evidence>
<proteinExistence type="inferred from homology"/>
<dbReference type="PROSITE" id="PS00211">
    <property type="entry name" value="ABC_TRANSPORTER_1"/>
    <property type="match status" value="1"/>
</dbReference>
<evidence type="ECO:0000313" key="6">
    <source>
        <dbReference type="EMBL" id="MDT0630473.1"/>
    </source>
</evidence>
<evidence type="ECO:0000313" key="7">
    <source>
        <dbReference type="Proteomes" id="UP001267426"/>
    </source>
</evidence>
<dbReference type="Gene3D" id="3.40.50.300">
    <property type="entry name" value="P-loop containing nucleotide triphosphate hydrolases"/>
    <property type="match status" value="1"/>
</dbReference>
<evidence type="ECO:0000256" key="3">
    <source>
        <dbReference type="ARBA" id="ARBA00022741"/>
    </source>
</evidence>
<gene>
    <name evidence="6" type="ORF">RM540_01825</name>
</gene>
<dbReference type="InterPro" id="IPR027417">
    <property type="entry name" value="P-loop_NTPase"/>
</dbReference>
<dbReference type="InterPro" id="IPR003593">
    <property type="entry name" value="AAA+_ATPase"/>
</dbReference>
<comment type="caution">
    <text evidence="6">The sequence shown here is derived from an EMBL/GenBank/DDBJ whole genome shotgun (WGS) entry which is preliminary data.</text>
</comment>
<protein>
    <submittedName>
        <fullName evidence="6">ABC transporter ATP-binding protein</fullName>
    </submittedName>
</protein>
<dbReference type="Pfam" id="PF00005">
    <property type="entry name" value="ABC_tran"/>
    <property type="match status" value="1"/>
</dbReference>
<dbReference type="InterPro" id="IPR017871">
    <property type="entry name" value="ABC_transporter-like_CS"/>
</dbReference>
<feature type="domain" description="ABC transporter" evidence="5">
    <location>
        <begin position="14"/>
        <end position="245"/>
    </location>
</feature>
<comment type="similarity">
    <text evidence="1">Belongs to the ABC transporter superfamily.</text>
</comment>
<organism evidence="6 7">
    <name type="scientific">Rubrivirga litoralis</name>
    <dbReference type="NCBI Taxonomy" id="3075598"/>
    <lineage>
        <taxon>Bacteria</taxon>
        <taxon>Pseudomonadati</taxon>
        <taxon>Rhodothermota</taxon>
        <taxon>Rhodothermia</taxon>
        <taxon>Rhodothermales</taxon>
        <taxon>Rubricoccaceae</taxon>
        <taxon>Rubrivirga</taxon>
    </lineage>
</organism>
<sequence length="331" mass="35296">MTDASAPPPDGAVLRTAGLAKTYGGRTPVEALRPLDLEVGPGETFGLLGPNGAGKTTLVKLLLGLVRPTAGEATLLGRPVSDADARREVGYLPEGHRFPPFLTGRETLDLFARVGGVDADRRARRAPALLDLVRLGGAADRKVGTYSKGMLQRLGIAQALMNRPRLVFLDEPTDGVDPVGRREIRELIETLRDDGVTVFLNSHLLSEVERVCTRVAILKDGALVREGTVDDLTRVGRAWRLLTTPLPPPTAEALGGVVDPDPAPRADGLALAHVVVPDRGALGAVLDRLRADGVDVEAVEPVRQSLEELFVEVVTHDDAPPRPGQRRGLEA</sequence>
<name>A0ABU3BMG2_9BACT</name>
<dbReference type="SMART" id="SM00382">
    <property type="entry name" value="AAA"/>
    <property type="match status" value="1"/>
</dbReference>
<accession>A0ABU3BMG2</accession>
<dbReference type="Proteomes" id="UP001267426">
    <property type="component" value="Unassembled WGS sequence"/>
</dbReference>
<dbReference type="EMBL" id="JAVRHT010000002">
    <property type="protein sequence ID" value="MDT0630473.1"/>
    <property type="molecule type" value="Genomic_DNA"/>
</dbReference>
<evidence type="ECO:0000256" key="4">
    <source>
        <dbReference type="ARBA" id="ARBA00022840"/>
    </source>
</evidence>
<dbReference type="SUPFAM" id="SSF52540">
    <property type="entry name" value="P-loop containing nucleoside triphosphate hydrolases"/>
    <property type="match status" value="1"/>
</dbReference>
<evidence type="ECO:0000259" key="5">
    <source>
        <dbReference type="PROSITE" id="PS50893"/>
    </source>
</evidence>
<keyword evidence="4 6" id="KW-0067">ATP-binding</keyword>
<reference evidence="6 7" key="1">
    <citation type="submission" date="2023-09" db="EMBL/GenBank/DDBJ databases">
        <authorList>
            <person name="Rey-Velasco X."/>
        </authorList>
    </citation>
    <scope>NUCLEOTIDE SEQUENCE [LARGE SCALE GENOMIC DNA]</scope>
    <source>
        <strain evidence="6 7">F394</strain>
    </source>
</reference>
<dbReference type="InterPro" id="IPR003439">
    <property type="entry name" value="ABC_transporter-like_ATP-bd"/>
</dbReference>
<dbReference type="PANTHER" id="PTHR43335:SF2">
    <property type="entry name" value="ABC TRANSPORTER, ATP-BINDING PROTEIN"/>
    <property type="match status" value="1"/>
</dbReference>
<keyword evidence="2" id="KW-0813">Transport</keyword>
<evidence type="ECO:0000256" key="1">
    <source>
        <dbReference type="ARBA" id="ARBA00005417"/>
    </source>
</evidence>